<organism evidence="8 9">
    <name type="scientific">Anoxybacillus flavithermus (strain DSM 21510 / WK1)</name>
    <dbReference type="NCBI Taxonomy" id="491915"/>
    <lineage>
        <taxon>Bacteria</taxon>
        <taxon>Bacillati</taxon>
        <taxon>Bacillota</taxon>
        <taxon>Bacilli</taxon>
        <taxon>Bacillales</taxon>
        <taxon>Anoxybacillaceae</taxon>
        <taxon>Anoxybacillus</taxon>
    </lineage>
</organism>
<evidence type="ECO:0000256" key="5">
    <source>
        <dbReference type="ARBA" id="ARBA00023136"/>
    </source>
</evidence>
<keyword evidence="5 6" id="KW-0472">Membrane</keyword>
<dbReference type="KEGG" id="afl:Aflv_1275"/>
<dbReference type="Pfam" id="PF12698">
    <property type="entry name" value="ABC2_membrane_3"/>
    <property type="match status" value="1"/>
</dbReference>
<evidence type="ECO:0000313" key="9">
    <source>
        <dbReference type="Proteomes" id="UP000000742"/>
    </source>
</evidence>
<feature type="domain" description="ABC-2 type transporter transmembrane" evidence="7">
    <location>
        <begin position="23"/>
        <end position="383"/>
    </location>
</feature>
<keyword evidence="4 6" id="KW-1133">Transmembrane helix</keyword>
<feature type="transmembrane region" description="Helical" evidence="6">
    <location>
        <begin position="275"/>
        <end position="298"/>
    </location>
</feature>
<feature type="transmembrane region" description="Helical" evidence="6">
    <location>
        <begin position="335"/>
        <end position="353"/>
    </location>
</feature>
<evidence type="ECO:0000256" key="2">
    <source>
        <dbReference type="ARBA" id="ARBA00022475"/>
    </source>
</evidence>
<dbReference type="Proteomes" id="UP000000742">
    <property type="component" value="Chromosome"/>
</dbReference>
<dbReference type="InterPro" id="IPR013525">
    <property type="entry name" value="ABC2_TM"/>
</dbReference>
<protein>
    <submittedName>
        <fullName evidence="8">ABC-type Na+ efflux pump, permease component</fullName>
    </submittedName>
</protein>
<proteinExistence type="predicted"/>
<dbReference type="GO" id="GO:0005886">
    <property type="term" value="C:plasma membrane"/>
    <property type="evidence" value="ECO:0007669"/>
    <property type="project" value="UniProtKB-SubCell"/>
</dbReference>
<feature type="transmembrane region" description="Helical" evidence="6">
    <location>
        <begin position="365"/>
        <end position="387"/>
    </location>
</feature>
<evidence type="ECO:0000256" key="3">
    <source>
        <dbReference type="ARBA" id="ARBA00022692"/>
    </source>
</evidence>
<evidence type="ECO:0000256" key="1">
    <source>
        <dbReference type="ARBA" id="ARBA00004651"/>
    </source>
</evidence>
<keyword evidence="2" id="KW-1003">Cell membrane</keyword>
<feature type="transmembrane region" description="Helical" evidence="6">
    <location>
        <begin position="310"/>
        <end position="329"/>
    </location>
</feature>
<keyword evidence="3 6" id="KW-0812">Transmembrane</keyword>
<dbReference type="InterPro" id="IPR051449">
    <property type="entry name" value="ABC-2_transporter_component"/>
</dbReference>
<feature type="transmembrane region" description="Helical" evidence="6">
    <location>
        <begin position="185"/>
        <end position="209"/>
    </location>
</feature>
<comment type="subcellular location">
    <subcellularLocation>
        <location evidence="1">Cell membrane</location>
        <topology evidence="1">Multi-pass membrane protein</topology>
    </subcellularLocation>
</comment>
<evidence type="ECO:0000313" key="8">
    <source>
        <dbReference type="EMBL" id="ACJ33645.1"/>
    </source>
</evidence>
<dbReference type="AlphaFoldDB" id="B7GJH5"/>
<feature type="transmembrane region" description="Helical" evidence="6">
    <location>
        <begin position="230"/>
        <end position="255"/>
    </location>
</feature>
<dbReference type="Gene3D" id="3.40.190.10">
    <property type="entry name" value="Periplasmic binding protein-like II"/>
    <property type="match status" value="1"/>
</dbReference>
<name>B7GJH5_ANOFW</name>
<accession>B7GJH5</accession>
<gene>
    <name evidence="8" type="ordered locus">Aflv_1275</name>
</gene>
<dbReference type="HOGENOM" id="CLU_046841_2_1_9"/>
<evidence type="ECO:0000259" key="7">
    <source>
        <dbReference type="Pfam" id="PF12698"/>
    </source>
</evidence>
<dbReference type="EMBL" id="CP000922">
    <property type="protein sequence ID" value="ACJ33645.1"/>
    <property type="molecule type" value="Genomic_DNA"/>
</dbReference>
<dbReference type="eggNOG" id="COG1668">
    <property type="taxonomic scope" value="Bacteria"/>
</dbReference>
<sequence length="412" mass="47012">MRRMNNKFWIVFAHTYMTKLKSKSFFISTMITALIIFGIGQLDRIIEAFSDNGQKTIGVIDQTNGWYEALQAQMQSNKEIKLVRHNENEEQAKKYVQTEKWYAYIVLHVQNGQLKVAYYAKNIADSDVTHEMEQALQQVKIVMMAKQIGLTYDQINALYAPITIEKVALEKHAKTEEQLDQARTIVYVLLFAMYMFVLMYGSMIMMEVATEKSSRIMEILISSISPVQQLFGKILGIALLSLTQFVVIFTVGYTSLQNSDMLNQLLGMEKLPLSLLVYGMIFFLLGYLLYAMLFAVLGSIVSRVEEVQQMAGPVTMLVVAAFIMAMFGLNVPESPFITVMSFVPFFTPMIMFLRIGMLNVPIWEIALSLILLVGTIAFLFVFGSKIYRGGVLMYNQASSWKDLKRAWQLTKR</sequence>
<dbReference type="PANTHER" id="PTHR30294:SF29">
    <property type="entry name" value="MULTIDRUG ABC TRANSPORTER PERMEASE YBHS-RELATED"/>
    <property type="match status" value="1"/>
</dbReference>
<evidence type="ECO:0000256" key="4">
    <source>
        <dbReference type="ARBA" id="ARBA00022989"/>
    </source>
</evidence>
<reference evidence="8 9" key="1">
    <citation type="journal article" date="2008" name="Genome Biol.">
        <title>Encapsulated in silica: genome, proteome and physiology of the thermophilic bacterium Anoxybacillus flavithermus WK1.</title>
        <authorList>
            <person name="Saw J.H."/>
            <person name="Mountain B.W."/>
            <person name="Feng L."/>
            <person name="Omelchenko M.V."/>
            <person name="Hou S."/>
            <person name="Saito J.A."/>
            <person name="Stott M.B."/>
            <person name="Li D."/>
            <person name="Zhao G."/>
            <person name="Wu J."/>
            <person name="Galperin M.Y."/>
            <person name="Koonin E.V."/>
            <person name="Makarova K.S."/>
            <person name="Wolf Y.I."/>
            <person name="Rigden D.J."/>
            <person name="Dunfield P.F."/>
            <person name="Wang L."/>
            <person name="Alam M."/>
        </authorList>
    </citation>
    <scope>NUCLEOTIDE SEQUENCE [LARGE SCALE GENOMIC DNA]</scope>
    <source>
        <strain evidence="9">DSM 21510 / WK1</strain>
    </source>
</reference>
<dbReference type="PANTHER" id="PTHR30294">
    <property type="entry name" value="MEMBRANE COMPONENT OF ABC TRANSPORTER YHHJ-RELATED"/>
    <property type="match status" value="1"/>
</dbReference>
<dbReference type="STRING" id="491915.Aflv_1275"/>
<evidence type="ECO:0000256" key="6">
    <source>
        <dbReference type="SAM" id="Phobius"/>
    </source>
</evidence>
<dbReference type="GO" id="GO:0140359">
    <property type="term" value="F:ABC-type transporter activity"/>
    <property type="evidence" value="ECO:0007669"/>
    <property type="project" value="InterPro"/>
</dbReference>